<evidence type="ECO:0000256" key="14">
    <source>
        <dbReference type="SAM" id="Phobius"/>
    </source>
</evidence>
<keyword evidence="14" id="KW-0812">Transmembrane</keyword>
<organism evidence="17">
    <name type="scientific">Singulisphaera sp. Ch08</name>
    <dbReference type="NCBI Taxonomy" id="3120278"/>
    <lineage>
        <taxon>Bacteria</taxon>
        <taxon>Pseudomonadati</taxon>
        <taxon>Planctomycetota</taxon>
        <taxon>Planctomycetia</taxon>
        <taxon>Isosphaerales</taxon>
        <taxon>Isosphaeraceae</taxon>
        <taxon>Singulisphaera</taxon>
    </lineage>
</organism>
<dbReference type="FunFam" id="3.40.50.12780:FF:000012">
    <property type="entry name" value="Non-ribosomal peptide synthetase"/>
    <property type="match status" value="2"/>
</dbReference>
<evidence type="ECO:0000256" key="1">
    <source>
        <dbReference type="ARBA" id="ARBA00001957"/>
    </source>
</evidence>
<dbReference type="PROSITE" id="PS52004">
    <property type="entry name" value="KS3_2"/>
    <property type="match status" value="1"/>
</dbReference>
<evidence type="ECO:0000256" key="9">
    <source>
        <dbReference type="ARBA" id="ARBA00023054"/>
    </source>
</evidence>
<keyword evidence="7" id="KW-0808">Transferase</keyword>
<evidence type="ECO:0000256" key="5">
    <source>
        <dbReference type="ARBA" id="ARBA00022490"/>
    </source>
</evidence>
<feature type="transmembrane region" description="Helical" evidence="14">
    <location>
        <begin position="80"/>
        <end position="100"/>
    </location>
</feature>
<evidence type="ECO:0000256" key="6">
    <source>
        <dbReference type="ARBA" id="ARBA00022553"/>
    </source>
</evidence>
<dbReference type="InterPro" id="IPR020806">
    <property type="entry name" value="PKS_PP-bd"/>
</dbReference>
<dbReference type="NCBIfam" id="TIGR01733">
    <property type="entry name" value="AA-adenyl-dom"/>
    <property type="match status" value="2"/>
</dbReference>
<evidence type="ECO:0000259" key="16">
    <source>
        <dbReference type="PROSITE" id="PS52004"/>
    </source>
</evidence>
<feature type="domain" description="Carrier" evidence="15">
    <location>
        <begin position="612"/>
        <end position="689"/>
    </location>
</feature>
<dbReference type="GO" id="GO:0043041">
    <property type="term" value="P:amino acid activation for nonribosomal peptide biosynthetic process"/>
    <property type="evidence" value="ECO:0007669"/>
    <property type="project" value="TreeGrafter"/>
</dbReference>
<gene>
    <name evidence="17" type="ORF">V5E97_23710</name>
</gene>
<dbReference type="FunFam" id="3.40.47.10:FF:000019">
    <property type="entry name" value="Polyketide synthase type I"/>
    <property type="match status" value="1"/>
</dbReference>
<dbReference type="Gene3D" id="3.40.366.10">
    <property type="entry name" value="Malonyl-Coenzyme A Acyl Carrier Protein, domain 2"/>
    <property type="match status" value="1"/>
</dbReference>
<dbReference type="InterPro" id="IPR010071">
    <property type="entry name" value="AA_adenyl_dom"/>
</dbReference>
<feature type="domain" description="Carrier" evidence="15">
    <location>
        <begin position="3198"/>
        <end position="3273"/>
    </location>
</feature>
<feature type="region of interest" description="Disordered" evidence="13">
    <location>
        <begin position="583"/>
        <end position="613"/>
    </location>
</feature>
<comment type="similarity">
    <text evidence="11">In the C-terminal section; belongs to the NRP synthetase family.</text>
</comment>
<dbReference type="FunFam" id="3.40.50.980:FF:000001">
    <property type="entry name" value="Non-ribosomal peptide synthetase"/>
    <property type="match status" value="2"/>
</dbReference>
<dbReference type="RefSeq" id="WP_406694053.1">
    <property type="nucleotide sequence ID" value="NZ_CP155447.1"/>
</dbReference>
<dbReference type="InterPro" id="IPR006162">
    <property type="entry name" value="Ppantetheine_attach_site"/>
</dbReference>
<dbReference type="CDD" id="cd05931">
    <property type="entry name" value="FAAL"/>
    <property type="match status" value="1"/>
</dbReference>
<dbReference type="SUPFAM" id="SSF55048">
    <property type="entry name" value="Probable ACP-binding domain of malonyl-CoA ACP transacylase"/>
    <property type="match status" value="1"/>
</dbReference>
<dbReference type="InterPro" id="IPR045851">
    <property type="entry name" value="AMP-bd_C_sf"/>
</dbReference>
<keyword evidence="14" id="KW-0472">Membrane</keyword>
<dbReference type="Gene3D" id="1.10.1200.10">
    <property type="entry name" value="ACP-like"/>
    <property type="match status" value="4"/>
</dbReference>
<keyword evidence="5" id="KW-0963">Cytoplasm</keyword>
<dbReference type="InterPro" id="IPR001242">
    <property type="entry name" value="Condensation_dom"/>
</dbReference>
<dbReference type="SMART" id="SM00822">
    <property type="entry name" value="PKS_KR"/>
    <property type="match status" value="1"/>
</dbReference>
<dbReference type="InterPro" id="IPR036291">
    <property type="entry name" value="NAD(P)-bd_dom_sf"/>
</dbReference>
<dbReference type="GO" id="GO:0071766">
    <property type="term" value="P:Actinobacterium-type cell wall biogenesis"/>
    <property type="evidence" value="ECO:0007669"/>
    <property type="project" value="UniProtKB-ARBA"/>
</dbReference>
<reference evidence="17" key="1">
    <citation type="submission" date="2024-05" db="EMBL/GenBank/DDBJ databases">
        <title>Planctomycetes of the genus Singulisphaera possess chitinolytic capabilities.</title>
        <authorList>
            <person name="Ivanova A."/>
        </authorList>
    </citation>
    <scope>NUCLEOTIDE SEQUENCE</scope>
    <source>
        <strain evidence="17">Ch08T</strain>
    </source>
</reference>
<dbReference type="PROSITE" id="PS00606">
    <property type="entry name" value="KS3_1"/>
    <property type="match status" value="1"/>
</dbReference>
<dbReference type="FunFam" id="3.40.50.12780:FF:000013">
    <property type="entry name" value="Long-chain-fatty-acid--AMP ligase FadD32"/>
    <property type="match status" value="1"/>
</dbReference>
<keyword evidence="6" id="KW-0597">Phosphoprotein</keyword>
<dbReference type="InterPro" id="IPR016036">
    <property type="entry name" value="Malonyl_transacylase_ACP-bd"/>
</dbReference>
<dbReference type="InterPro" id="IPR032821">
    <property type="entry name" value="PKS_assoc"/>
</dbReference>
<dbReference type="PROSITE" id="PS00012">
    <property type="entry name" value="PHOSPHOPANTETHEINE"/>
    <property type="match status" value="3"/>
</dbReference>
<dbReference type="FunFam" id="3.30.559.30:FF:000001">
    <property type="entry name" value="Non-ribosomal peptide synthetase"/>
    <property type="match status" value="2"/>
</dbReference>
<dbReference type="PANTHER" id="PTHR45527">
    <property type="entry name" value="NONRIBOSOMAL PEPTIDE SYNTHETASE"/>
    <property type="match status" value="1"/>
</dbReference>
<dbReference type="GO" id="GO:0004315">
    <property type="term" value="F:3-oxoacyl-[acyl-carrier-protein] synthase activity"/>
    <property type="evidence" value="ECO:0007669"/>
    <property type="project" value="InterPro"/>
</dbReference>
<dbReference type="EMBL" id="CP155447">
    <property type="protein sequence ID" value="XBH01354.1"/>
    <property type="molecule type" value="Genomic_DNA"/>
</dbReference>
<evidence type="ECO:0000256" key="10">
    <source>
        <dbReference type="ARBA" id="ARBA00023098"/>
    </source>
</evidence>
<keyword evidence="14" id="KW-1133">Transmembrane helix</keyword>
<dbReference type="Pfam" id="PF00550">
    <property type="entry name" value="PP-binding"/>
    <property type="match status" value="4"/>
</dbReference>
<dbReference type="InterPro" id="IPR014043">
    <property type="entry name" value="Acyl_transferase_dom"/>
</dbReference>
<dbReference type="SMART" id="SM00823">
    <property type="entry name" value="PKS_PP"/>
    <property type="match status" value="4"/>
</dbReference>
<dbReference type="FunFam" id="1.10.1200.10:FF:000016">
    <property type="entry name" value="Non-ribosomal peptide synthase"/>
    <property type="match status" value="2"/>
</dbReference>
<dbReference type="SUPFAM" id="SSF53901">
    <property type="entry name" value="Thiolase-like"/>
    <property type="match status" value="1"/>
</dbReference>
<dbReference type="Gene3D" id="3.30.559.10">
    <property type="entry name" value="Chloramphenicol acetyltransferase-like domain"/>
    <property type="match status" value="3"/>
</dbReference>
<comment type="cofactor">
    <cofactor evidence="1">
        <name>pantetheine 4'-phosphate</name>
        <dbReference type="ChEBI" id="CHEBI:47942"/>
    </cofactor>
</comment>
<dbReference type="Pfam" id="PF16197">
    <property type="entry name" value="KAsynt_C_assoc"/>
    <property type="match status" value="1"/>
</dbReference>
<dbReference type="InterPro" id="IPR023213">
    <property type="entry name" value="CAT-like_dom_sf"/>
</dbReference>
<evidence type="ECO:0000256" key="7">
    <source>
        <dbReference type="ARBA" id="ARBA00022679"/>
    </source>
</evidence>
<dbReference type="NCBIfam" id="NF003417">
    <property type="entry name" value="PRK04813.1"/>
    <property type="match status" value="4"/>
</dbReference>
<dbReference type="CDD" id="cd00833">
    <property type="entry name" value="PKS"/>
    <property type="match status" value="1"/>
</dbReference>
<dbReference type="GO" id="GO:0044550">
    <property type="term" value="P:secondary metabolite biosynthetic process"/>
    <property type="evidence" value="ECO:0007669"/>
    <property type="project" value="UniProtKB-ARBA"/>
</dbReference>
<dbReference type="Gene3D" id="3.40.50.720">
    <property type="entry name" value="NAD(P)-binding Rossmann-like Domain"/>
    <property type="match status" value="1"/>
</dbReference>
<evidence type="ECO:0000256" key="4">
    <source>
        <dbReference type="ARBA" id="ARBA00022450"/>
    </source>
</evidence>
<dbReference type="SUPFAM" id="SSF51735">
    <property type="entry name" value="NAD(P)-binding Rossmann-fold domains"/>
    <property type="match status" value="2"/>
</dbReference>
<dbReference type="Gene3D" id="3.30.559.30">
    <property type="entry name" value="Nonribosomal peptide synthetase, condensation domain"/>
    <property type="match status" value="3"/>
</dbReference>
<accession>A0AAU7C7U6</accession>
<dbReference type="Pfam" id="PF00109">
    <property type="entry name" value="ketoacyl-synt"/>
    <property type="match status" value="1"/>
</dbReference>
<dbReference type="InterPro" id="IPR057326">
    <property type="entry name" value="KR_dom"/>
</dbReference>
<keyword evidence="4" id="KW-0596">Phosphopantetheine</keyword>
<dbReference type="PANTHER" id="PTHR45527:SF1">
    <property type="entry name" value="FATTY ACID SYNTHASE"/>
    <property type="match status" value="1"/>
</dbReference>
<dbReference type="InterPro" id="IPR018201">
    <property type="entry name" value="Ketoacyl_synth_AS"/>
</dbReference>
<feature type="domain" description="Ketosynthase family 3 (KS3)" evidence="16">
    <location>
        <begin position="703"/>
        <end position="1122"/>
    </location>
</feature>
<dbReference type="InterPro" id="IPR036736">
    <property type="entry name" value="ACP-like_sf"/>
</dbReference>
<dbReference type="GO" id="GO:0031177">
    <property type="term" value="F:phosphopantetheine binding"/>
    <property type="evidence" value="ECO:0007669"/>
    <property type="project" value="InterPro"/>
</dbReference>
<dbReference type="InterPro" id="IPR014031">
    <property type="entry name" value="Ketoacyl_synth_C"/>
</dbReference>
<dbReference type="Pfam" id="PF13193">
    <property type="entry name" value="AMP-binding_C"/>
    <property type="match status" value="2"/>
</dbReference>
<dbReference type="InterPro" id="IPR016035">
    <property type="entry name" value="Acyl_Trfase/lysoPLipase"/>
</dbReference>
<dbReference type="InterPro" id="IPR000873">
    <property type="entry name" value="AMP-dep_synth/lig_dom"/>
</dbReference>
<dbReference type="Gene3D" id="2.30.38.10">
    <property type="entry name" value="Luciferase, Domain 3"/>
    <property type="match status" value="2"/>
</dbReference>
<evidence type="ECO:0000313" key="17">
    <source>
        <dbReference type="EMBL" id="XBH01354.1"/>
    </source>
</evidence>
<dbReference type="Gene3D" id="3.40.47.10">
    <property type="match status" value="1"/>
</dbReference>
<dbReference type="CDD" id="cd19531">
    <property type="entry name" value="LCL_NRPS-like"/>
    <property type="match status" value="3"/>
</dbReference>
<dbReference type="SUPFAM" id="SSF52777">
    <property type="entry name" value="CoA-dependent acyltransferases"/>
    <property type="match status" value="6"/>
</dbReference>
<dbReference type="InterPro" id="IPR016039">
    <property type="entry name" value="Thiolase-like"/>
</dbReference>
<dbReference type="Pfam" id="PF00668">
    <property type="entry name" value="Condensation"/>
    <property type="match status" value="3"/>
</dbReference>
<sequence>MKTQHAPRLINDPSSFLDILRWWALHQPDRSAFVFSADDDGPDLHLTYGELDRQARTLGGLLQERLPHGERALLVYPPGLQFLTAFFGCLYAGVVAVPIYPPRPNRPMPRLKAVVSDCAPAAVLTTESLRSEAPRWFTQVPELAQPQWLATDGDLDDRLAESWRAPDVGPATLAFLQYTSGSTAAAKGVMVSHGNLVRNSEWIGGCFASTEASRGVFWLPLHHDMGLIGGVLQTLHCGGTSTLMSPVAFLQRPFRWLQAISQTRATISGGPNFAYDLCVRKVTDEQRASLDLSRWTVAFNGAEPVRAETLERFAAAFAPCGFRREAFLPCYGLAESTLLVSGGPAEARPVVVSLATAPLEQNQIVRASADESGSRSLVSSGQIPAGQVVAIVDPETRRRCATDQVGEIWVSSPSVALGYWNRPELTEATFHATLADTGEGPFLRTGDLGFVNDGELIVTGRLKDLIIVRGRNVYPQDVEWTVEQSHPALRSEGGAAFSVEVDGDEQLVVVHEVERQVRGNDVSEIFLAIRRAVAEQHELDVHAICLIKAMSLPKTSSGKVQRQASRELYLAGTLDIVGSQVKEVGTGESPPTPLASTPAPAPPEPKAEGERPRASDVEAWLIARLAGTLGIQAGQIDTKTPFSGYGLSSLQAVGLAGELQDWLGQPLSPTLVYEYPTIKELAGHLAGVAHDRADEPSDRHARTEPIAIIGVGCRFPGADDPDAFWQLLSHGVDAISAVPTDRWETATGNGSSKGVPPWGGFLDQVDRFDADFFGISPREAVRTDPQQRLLLELAWEALEDAGQAVGRLAGTRTGVYVGISTNDYGRLQWDRADSVDPYIVTGNAASIAANRLSYLLDFRGPSLAIDTACSSSLVAVHLACQSLRNGEATLALAGGVNILLSREIGANFAEAGFLAPDGRCKAFDSRADGYVRAEGAGFVVLKPLSRALADGDPIRALIRGGAVNQDGRSNGLTAPSRQAQEAVLRDAYRAAGVAPSEIQYVEAHGTGTALGDPIEARALGNVLGAGRAADRPCVIGTVKSNIGHLEAAAGIAGLIKTVLALQHRTIPPSLHFENPSPHIPFDELAIEVQGTLRAWPTTEGPALAGVSAFGFGGTNAHVVLESAPAPASIADSGEEAVLLPLSARSPEALRALTTSYREMLASSLDGISVRDIAHTASVRRNHHEHRRTLVARSPGEAAAQLIAEPFLFEERPSAGPPSKLVLVCSGQGAKWRGVGRLLLKREPVFRAVMEQCEACFTPRAGWSLMAQFLADEPADPGAETELAQPLTLALQVALAALWRSWGIVPDAIVGHSLGEIAAAHLAGAFDLEDAFRIAHHRGRLMRRIAGLGLTAALGLARDDAQRFVNASAGRLSLVALNGPEFTTVSGDPQAVRELVDTLKHENVFARILDVDCAFHSPQMDPLLGEFAESLAGLQPRATTTPLVSTVTGKPIAGESLDAAYWGRNLRQTVLFSPAIETLLAEDRPTLFLELGAHPLLGASITRILRQQGRPGTSLPSLRRGEDEREVMLRSLGALYTAGFDVQWQAVAPAGRCVPLPTYPWQRERFWLEPAAKLPSRNGHSGPKNGKPLNPEVADWLYELDWISKSRSAEPTTEGSQGRWLILADCQGVGHALRSDLEARGVSCSLVPCLDLDFEGLADRVEAGAYHGIVHLGSLDAEAAAAPGLTALDDAERMGVSNVLPLIQTLGNLEPRGNQPKPRLWLVTRGAQPIPAPAPVSRNGNGAHQPKKVSDQGLAQAPLWGLGRSIALEHPECWGGLIDLDPEAVEGGVAALAAELLAGDGEGQVALRSQERFVPRLVRRKAPAPSHGTPLVRPEGTYLITGGLGELGLQAARWLAERGARRLVLVSRRKLPQRVLWDKLPPGDIARKGVAAIQDLERLGATVVVGHVDVADPDGMSALFERLRETLPPIVGILHAAGLITNETTRNLDRNTISAVLRPKVTGTWVLDELSRDLPLDFFVLFSSVASVMGAKEAHYAAANAYLDAFAHASKAQGRPVLSVNWGPWAGAGMAASAERMRAFQLLGFKPLEPDRAFRVLEGLIHEGRPQCFVADVDWAVPRLLHAEGGKWPLLEKIEEAQRSKRERRHAGQGNLADWRNAPLDQRRETLVRYFRERVAGVLRLDPARIDPARPLNTLGLDSLMAIELKGGVEADLGTILPLTSLMTGPTITELADQAIALGEAPAPASLPSREPGRAAVTAHSLSFGQQSLWHLHRLDPSSTAYNIAGAARVPAEIDVEALRRSLQRLVERHAALRTTFAELDGRPVQRIHETSTVSFLVEDISAWDEAAIQQRLIEEADRPFDLETGPLFRTALFSRSPREHYLLLAVHHIVSDFWAIAILLHELGLIVPAERAGVSAPLAPLPIQYTDYVRWQTEMLAGATGERLWAYWRNQLAGPVPTLALPTDRPRPAVQSHNGAARTIHLDRPLIQRLARLGSEHGTSLYVTLLAAFQVLLGRQSGQDDLIVGSPVAGRDHQGQAQVVGHFVNPLPFRADLSGNPTFAELLDRTRQTVHDGLEHQDYPFTLLVERLQPARDLSRSPLFQVLFTFQKAQRLDKEGLTPFALRERGPRLDLGGFPLESVALEQHAAQFDLAMTTAETKAGLAASLEYNTDLFDRGTVDRMLERFRILLQGIVDAPETHLADLPLLTDEERRSVLVEWNDTAAEPPAESFIHQWFEAHARNSPNANAVIDAHGRALTYAELNARANRLAHHLIAQGVSPDSRVGLCVDGSPEMIVGILAILKAGAAYLPLDPDYPRDRLATTLHDAQVARILTVERLLSVLPGDIRDRVILLDNAEETGAQHPDSPPIVNLHPDNLAYVIYTSGSTGKPKGVPVSHRNLVHSTWSRFLHYRQPVRGFLLLSSFAFDSSVAGIFWTLGQGGTLVLPSRGSQADPAAIADLVQRHQASHLLCVPSVLSLVLEEAPQASLMSLTTVIVAGDFCPRDLPERLRARLPETDLFNEYGPTEATVWCSVHRCDHEEVGTVPIGRPIANTQIFVLDPGMQPVPIGVVGELYIGGDGVARGYLDRPALTAERFLPDPFGKPGARLYRTGDLARWRTDGTLECLGRLDHQVKIRGHRIELGEVEDALNLHPNVQAAVAVARPDAQGNAQLVAYLVISNEARTTTAELRRWLKNALPEPMIPSAFVLLGALPLTPNGKVDRNALPAPAAKNLASGEPYEAPRNQAETLVAQTWELVLKRERVGIHDDFFELGGHSLLATQVISRLRDAFHTEIPLRALFEATTVAALAQRLETLQRDTEETHAPSILTGPWEGAIPASFAQQRLWFLDQLEPGSPLYNIPLAIQVDGPLDSIALQRALNELVRRHQSLRTTFRALEGRPTQVVESDQTLPLTHIDLSSWPLDRRQAEVAKRIDGESKRPFNLAAGPLIHADLLCLEPTQHVLLLTMHHIISDGWSLGVLIREAGALYDAYAHGRPSPLPELPIQFADYALWQHQWLQGHTLNPQLAYWTKQLAGLTPLEIPTDRPRPPALSHHGGERSTVIAMPLLDEIRKLSREEGATLFMTLIAAFQTLLHRISGQNDIAVGSPVAGRTRPETEGLIGLFLNTLVLRTELAGTLSFRELLRRTKPIVLDAFAHQDLPFEQIVEAVAAHRDSSRSPLFQAMLILQNAPLPPLATAGLTMSVLEPPVETAKFDLTLKLTETDQGLNAALEYATDLFESDTIDRMLGWFHTLLKGIVANPETPLADLPLLGGGEHNRLLVEYNDTGIELPDGSSVPRLFEAQAARTPHATAVIDAHGRSLTYSQLDRAANQLAHQLRSLGAGTDTLVALCSERSPDMLVALLGVLKAGAAYLPLDPDYPRDRLDFMLRDSGAAILLTDRHIQKLLPDTGVRVVLLDDDRAEIEHHDGSSAPDITIHPASLAYVIYTSGSTGKPKGVMIPHDALNNFLLAMRALLELKPGDSLLAVTTLSFDIAVLELFLPLALGARIELASRDEATDGRRLAKRLHNANARFLQATPATWRLLLDSGWNGQLGLTILCGGEAMTRELAERLLPNADALWNLYGPTETTVWSTAARVETGNGAVSIGRPIANTQIYILDALLQPVPIGVAGELYIGGDGVVRGYLDRPALTAERFLPDPFGKPGARLYRTGDLARWRTDGTLECLGRLDHQVKIRGHRIELGEVEDALNLHPSVQAAVAVARPDAQGNAQLVAYLVTADEARTTTAELRRWLKNALPEPMIPSAFVLLDALPLTPNGKVDRNALPDPNTQLIVAGEPYEAPRTKAENLVAQTWAQILKRDHIGIHDNFFELGGHSLLATQVASRLRDAFNIDIPLRTLFEATTVAALAQRLETLQQASQGTSAPPLRPVPRDQGPLPASFAQQRLWFLDQLEPGSPLYNIPLAIRIDGPLDSIALQRALDELVRRHESLRTSFRAEDGRPIPVFAPVLTVALPTTDLSTWPPDQRRAEVAKRMEDEAQRPFDLAHGPLIHAALLCLESRQHILLLTLHHVIADGWSLGVLVREAGALYDAFALGRPSPLPSLPIQYADFALWQRQWLQGETLDNQLAYWTKQLAGMTPLEIPTDRPRPPALTHQGGERSTVLAMPLLDELRNIARHEGATLFMTVLAAFQTLLHRVSGQNDIAVGSPVAGRTRSETEGLIGLFVNTLVLRAELTGELSFRELLRRTRPIVLDAFAHQDLPFEQIVEAVAAQRDSSRSPLFQAMLILQNAPLPPLATAGLTMSVLEPPVETAKFDLTLKLTETDQGLNAALEYATDLFESDTIDRMLGWFHTLLKGIVANPETSLADLPLLTDDERQRVLVEWNADRGNKPLPSSLTAPERPRAAHHGNGLLDHMQDLDGLSDEEVESLLQSLLVDEES</sequence>
<evidence type="ECO:0000256" key="12">
    <source>
        <dbReference type="ARBA" id="ARBA00054155"/>
    </source>
</evidence>
<dbReference type="InterPro" id="IPR025110">
    <property type="entry name" value="AMP-bd_C"/>
</dbReference>
<dbReference type="SMART" id="SM00827">
    <property type="entry name" value="PKS_AT"/>
    <property type="match status" value="1"/>
</dbReference>
<dbReference type="Pfam" id="PF23024">
    <property type="entry name" value="AMP-dom_DIP2-like"/>
    <property type="match status" value="1"/>
</dbReference>
<feature type="region of interest" description="Disordered" evidence="13">
    <location>
        <begin position="4804"/>
        <end position="4824"/>
    </location>
</feature>
<protein>
    <submittedName>
        <fullName evidence="17">Amino acid adenylation domain-containing protein</fullName>
    </submittedName>
</protein>
<keyword evidence="10" id="KW-0443">Lipid metabolism</keyword>
<dbReference type="InterPro" id="IPR014030">
    <property type="entry name" value="Ketoacyl_synth_N"/>
</dbReference>
<dbReference type="Pfam" id="PF00698">
    <property type="entry name" value="Acyl_transf_1"/>
    <property type="match status" value="1"/>
</dbReference>
<keyword evidence="8" id="KW-0276">Fatty acid metabolism</keyword>
<dbReference type="SMART" id="SM01294">
    <property type="entry name" value="PKS_PP_betabranch"/>
    <property type="match status" value="1"/>
</dbReference>
<name>A0AAU7C7U6_9BACT</name>
<dbReference type="PROSITE" id="PS50075">
    <property type="entry name" value="CARRIER"/>
    <property type="match status" value="4"/>
</dbReference>
<dbReference type="Pfam" id="PF02801">
    <property type="entry name" value="Ketoacyl-synt_C"/>
    <property type="match status" value="1"/>
</dbReference>
<dbReference type="CDD" id="cd08955">
    <property type="entry name" value="KR_2_FAS_SDR_x"/>
    <property type="match status" value="1"/>
</dbReference>
<dbReference type="SMART" id="SM00825">
    <property type="entry name" value="PKS_KS"/>
    <property type="match status" value="1"/>
</dbReference>
<evidence type="ECO:0000256" key="11">
    <source>
        <dbReference type="ARBA" id="ARBA00029443"/>
    </source>
</evidence>
<evidence type="ECO:0000256" key="3">
    <source>
        <dbReference type="ARBA" id="ARBA00006432"/>
    </source>
</evidence>
<dbReference type="InterPro" id="IPR020845">
    <property type="entry name" value="AMP-binding_CS"/>
</dbReference>
<dbReference type="SUPFAM" id="SSF56801">
    <property type="entry name" value="Acetyl-CoA synthetase-like"/>
    <property type="match status" value="3"/>
</dbReference>
<feature type="domain" description="Carrier" evidence="15">
    <location>
        <begin position="2121"/>
        <end position="2198"/>
    </location>
</feature>
<dbReference type="CDD" id="cd05930">
    <property type="entry name" value="A_NRPS"/>
    <property type="match status" value="1"/>
</dbReference>
<dbReference type="InterPro" id="IPR042099">
    <property type="entry name" value="ANL_N_sf"/>
</dbReference>
<dbReference type="FunFam" id="3.30.300.30:FF:000010">
    <property type="entry name" value="Enterobactin synthetase component F"/>
    <property type="match status" value="2"/>
</dbReference>
<dbReference type="SUPFAM" id="SSF52151">
    <property type="entry name" value="FabD/lysophospholipase-like"/>
    <property type="match status" value="1"/>
</dbReference>
<evidence type="ECO:0000259" key="15">
    <source>
        <dbReference type="PROSITE" id="PS50075"/>
    </source>
</evidence>
<dbReference type="FunFam" id="2.30.38.10:FF:000001">
    <property type="entry name" value="Non-ribosomal peptide synthetase PvdI"/>
    <property type="match status" value="2"/>
</dbReference>
<dbReference type="Gene3D" id="3.30.300.30">
    <property type="match status" value="3"/>
</dbReference>
<dbReference type="InterPro" id="IPR020841">
    <property type="entry name" value="PKS_Beta-ketoAc_synthase_dom"/>
</dbReference>
<dbReference type="Gene3D" id="3.40.50.12780">
    <property type="entry name" value="N-terminal domain of ligase-like"/>
    <property type="match status" value="1"/>
</dbReference>
<comment type="subcellular location">
    <subcellularLocation>
        <location evidence="2">Cytoplasm</location>
    </subcellularLocation>
</comment>
<dbReference type="InterPro" id="IPR040097">
    <property type="entry name" value="FAAL/FAAC"/>
</dbReference>
<dbReference type="Pfam" id="PF08659">
    <property type="entry name" value="KR"/>
    <property type="match status" value="1"/>
</dbReference>
<proteinExistence type="inferred from homology"/>
<dbReference type="GO" id="GO:0006633">
    <property type="term" value="P:fatty acid biosynthetic process"/>
    <property type="evidence" value="ECO:0007669"/>
    <property type="project" value="InterPro"/>
</dbReference>
<keyword evidence="9" id="KW-0175">Coiled coil</keyword>
<dbReference type="CDD" id="cd12116">
    <property type="entry name" value="A_NRPS_Ta1_like"/>
    <property type="match status" value="1"/>
</dbReference>
<comment type="similarity">
    <text evidence="3">Belongs to the ATP-dependent AMP-binding enzyme family.</text>
</comment>
<dbReference type="InterPro" id="IPR001227">
    <property type="entry name" value="Ac_transferase_dom_sf"/>
</dbReference>
<dbReference type="SUPFAM" id="SSF47336">
    <property type="entry name" value="ACP-like"/>
    <property type="match status" value="4"/>
</dbReference>
<evidence type="ECO:0000256" key="8">
    <source>
        <dbReference type="ARBA" id="ARBA00022832"/>
    </source>
</evidence>
<feature type="domain" description="Carrier" evidence="15">
    <location>
        <begin position="4256"/>
        <end position="4331"/>
    </location>
</feature>
<dbReference type="Gene3D" id="3.30.70.3290">
    <property type="match status" value="1"/>
</dbReference>
<dbReference type="Pfam" id="PF00501">
    <property type="entry name" value="AMP-binding"/>
    <property type="match status" value="3"/>
</dbReference>
<dbReference type="GO" id="GO:0005829">
    <property type="term" value="C:cytosol"/>
    <property type="evidence" value="ECO:0007669"/>
    <property type="project" value="TreeGrafter"/>
</dbReference>
<dbReference type="FunFam" id="3.30.559.10:FF:000012">
    <property type="entry name" value="Non-ribosomal peptide synthetase"/>
    <property type="match status" value="2"/>
</dbReference>
<dbReference type="PROSITE" id="PS00455">
    <property type="entry name" value="AMP_BINDING"/>
    <property type="match status" value="2"/>
</dbReference>
<evidence type="ECO:0000256" key="2">
    <source>
        <dbReference type="ARBA" id="ARBA00004496"/>
    </source>
</evidence>
<dbReference type="InterPro" id="IPR009081">
    <property type="entry name" value="PP-bd_ACP"/>
</dbReference>
<evidence type="ECO:0000256" key="13">
    <source>
        <dbReference type="SAM" id="MobiDB-lite"/>
    </source>
</evidence>
<dbReference type="InterPro" id="IPR013968">
    <property type="entry name" value="PKS_KR"/>
</dbReference>
<comment type="function">
    <text evidence="12">Involved in production of the polyketide antibiotic thailandamide.</text>
</comment>
<dbReference type="Gene3D" id="3.40.50.980">
    <property type="match status" value="4"/>
</dbReference>